<dbReference type="PROSITE" id="PS51375">
    <property type="entry name" value="PPR"/>
    <property type="match status" value="3"/>
</dbReference>
<dbReference type="PANTHER" id="PTHR47926">
    <property type="entry name" value="PENTATRICOPEPTIDE REPEAT-CONTAINING PROTEIN"/>
    <property type="match status" value="1"/>
</dbReference>
<feature type="repeat" description="PPR" evidence="2">
    <location>
        <begin position="274"/>
        <end position="308"/>
    </location>
</feature>
<reference evidence="3 4" key="1">
    <citation type="journal article" date="2014" name="PLoS ONE">
        <title>Global Analysis of Gene Expression Profiles in Physic Nut (Jatropha curcas L.) Seedlings Exposed to Salt Stress.</title>
        <authorList>
            <person name="Zhang L."/>
            <person name="Zhang C."/>
            <person name="Wu P."/>
            <person name="Chen Y."/>
            <person name="Li M."/>
            <person name="Jiang H."/>
            <person name="Wu G."/>
        </authorList>
    </citation>
    <scope>NUCLEOTIDE SEQUENCE [LARGE SCALE GENOMIC DNA]</scope>
    <source>
        <strain evidence="4">cv. GZQX0401</strain>
        <tissue evidence="3">Young leaves</tissue>
    </source>
</reference>
<dbReference type="NCBIfam" id="TIGR00756">
    <property type="entry name" value="PPR"/>
    <property type="match status" value="3"/>
</dbReference>
<keyword evidence="4" id="KW-1185">Reference proteome</keyword>
<proteinExistence type="predicted"/>
<dbReference type="FunFam" id="1.25.40.10:FF:000996">
    <property type="entry name" value="Small kernel1"/>
    <property type="match status" value="1"/>
</dbReference>
<dbReference type="Gene3D" id="1.25.40.10">
    <property type="entry name" value="Tetratricopeptide repeat domain"/>
    <property type="match status" value="3"/>
</dbReference>
<accession>A0A067JPQ9</accession>
<evidence type="ECO:0008006" key="5">
    <source>
        <dbReference type="Google" id="ProtNLM"/>
    </source>
</evidence>
<gene>
    <name evidence="3" type="ORF">JCGZ_25404</name>
</gene>
<dbReference type="InterPro" id="IPR011990">
    <property type="entry name" value="TPR-like_helical_dom_sf"/>
</dbReference>
<dbReference type="InterPro" id="IPR046848">
    <property type="entry name" value="E_motif"/>
</dbReference>
<dbReference type="InterPro" id="IPR002885">
    <property type="entry name" value="PPR_rpt"/>
</dbReference>
<dbReference type="AlphaFoldDB" id="A0A067JPQ9"/>
<protein>
    <recommendedName>
        <fullName evidence="5">Pentatricopeptide repeat-containing protein</fullName>
    </recommendedName>
</protein>
<name>A0A067JPQ9_JATCU</name>
<dbReference type="Pfam" id="PF20431">
    <property type="entry name" value="E_motif"/>
    <property type="match status" value="1"/>
</dbReference>
<dbReference type="KEGG" id="jcu:105646398"/>
<evidence type="ECO:0000313" key="4">
    <source>
        <dbReference type="Proteomes" id="UP000027138"/>
    </source>
</evidence>
<evidence type="ECO:0000256" key="2">
    <source>
        <dbReference type="PROSITE-ProRule" id="PRU00708"/>
    </source>
</evidence>
<feature type="repeat" description="PPR" evidence="2">
    <location>
        <begin position="172"/>
        <end position="206"/>
    </location>
</feature>
<dbReference type="OrthoDB" id="185373at2759"/>
<dbReference type="Pfam" id="PF01535">
    <property type="entry name" value="PPR"/>
    <property type="match status" value="5"/>
</dbReference>
<dbReference type="GO" id="GO:0003723">
    <property type="term" value="F:RNA binding"/>
    <property type="evidence" value="ECO:0007669"/>
    <property type="project" value="InterPro"/>
</dbReference>
<organism evidence="3 4">
    <name type="scientific">Jatropha curcas</name>
    <name type="common">Barbados nut</name>
    <dbReference type="NCBI Taxonomy" id="180498"/>
    <lineage>
        <taxon>Eukaryota</taxon>
        <taxon>Viridiplantae</taxon>
        <taxon>Streptophyta</taxon>
        <taxon>Embryophyta</taxon>
        <taxon>Tracheophyta</taxon>
        <taxon>Spermatophyta</taxon>
        <taxon>Magnoliopsida</taxon>
        <taxon>eudicotyledons</taxon>
        <taxon>Gunneridae</taxon>
        <taxon>Pentapetalae</taxon>
        <taxon>rosids</taxon>
        <taxon>fabids</taxon>
        <taxon>Malpighiales</taxon>
        <taxon>Euphorbiaceae</taxon>
        <taxon>Crotonoideae</taxon>
        <taxon>Jatropheae</taxon>
        <taxon>Jatropha</taxon>
    </lineage>
</organism>
<dbReference type="FunFam" id="1.25.40.10:FF:000344">
    <property type="entry name" value="Pentatricopeptide repeat-containing protein"/>
    <property type="match status" value="1"/>
</dbReference>
<dbReference type="Pfam" id="PF13041">
    <property type="entry name" value="PPR_2"/>
    <property type="match status" value="1"/>
</dbReference>
<sequence>MSYKTVRHLSSPLRNSVLHYAISPARQTHAQILVNDYLTDVTLQTDLLLAYSRSGVLQDARKVFDRMCDKNMHSWNIMLFSYVQNFLYSDAISVFHKFLKLGFRPDHYTLPQLFKASVGGGDCYLGWVLHGWVIRLGLEGYVIVGTAVLDFYVKYGQLVDAKRVFSGMPLKDSGVWNLMISAYGKAGFCAEAYSLFGSMVMERVKVDAMTIPSILNACGGGGDLMKGKEIHGQVLKNVLFDGDVAIGNSLIDMYAKCGCLGNSEKVFSRMPNWNVVTWTAMISSYGIHGKGGKSLDLFRKMKDCGLKPNPVTLTAVLASCSHSGLIDQGRTIFYSILPDCGLEPSIEHYACMVDILGRCGHIEEALGLVQNMKLAATASVWGALLAGCVMHKNVKIGEIAAHHLFEMEPRNSSNYIALFHIYESHCIWDGIIRIRTRMRELGLVKTPGCSWITIAGTICKFYQGDNSHTQTNLICDTLDHMIKVMALPCDFQEH</sequence>
<feature type="repeat" description="PPR" evidence="2">
    <location>
        <begin position="71"/>
        <end position="105"/>
    </location>
</feature>
<dbReference type="Proteomes" id="UP000027138">
    <property type="component" value="Unassembled WGS sequence"/>
</dbReference>
<dbReference type="PANTHER" id="PTHR47926:SF516">
    <property type="entry name" value="SMK1"/>
    <property type="match status" value="1"/>
</dbReference>
<keyword evidence="1" id="KW-0677">Repeat</keyword>
<evidence type="ECO:0000256" key="1">
    <source>
        <dbReference type="ARBA" id="ARBA00022737"/>
    </source>
</evidence>
<evidence type="ECO:0000313" key="3">
    <source>
        <dbReference type="EMBL" id="KDP24783.1"/>
    </source>
</evidence>
<dbReference type="GO" id="GO:0009451">
    <property type="term" value="P:RNA modification"/>
    <property type="evidence" value="ECO:0007669"/>
    <property type="project" value="InterPro"/>
</dbReference>
<dbReference type="EMBL" id="KK915064">
    <property type="protein sequence ID" value="KDP24783.1"/>
    <property type="molecule type" value="Genomic_DNA"/>
</dbReference>
<dbReference type="InterPro" id="IPR046960">
    <property type="entry name" value="PPR_At4g14850-like_plant"/>
</dbReference>